<evidence type="ECO:0000313" key="2">
    <source>
        <dbReference type="EMBL" id="KKL50101.1"/>
    </source>
</evidence>
<dbReference type="EMBL" id="LAZR01032721">
    <property type="protein sequence ID" value="KKL50101.1"/>
    <property type="molecule type" value="Genomic_DNA"/>
</dbReference>
<sequence>RQRLGLPKKDWNSKVKKKNNY</sequence>
<gene>
    <name evidence="2" type="ORF">LCGC14_2308830</name>
</gene>
<comment type="caution">
    <text evidence="2">The sequence shown here is derived from an EMBL/GenBank/DDBJ whole genome shotgun (WGS) entry which is preliminary data.</text>
</comment>
<proteinExistence type="predicted"/>
<name>A0A0F9D8Q8_9ZZZZ</name>
<accession>A0A0F9D8Q8</accession>
<feature type="non-terminal residue" evidence="2">
    <location>
        <position position="1"/>
    </location>
</feature>
<reference evidence="2" key="1">
    <citation type="journal article" date="2015" name="Nature">
        <title>Complex archaea that bridge the gap between prokaryotes and eukaryotes.</title>
        <authorList>
            <person name="Spang A."/>
            <person name="Saw J.H."/>
            <person name="Jorgensen S.L."/>
            <person name="Zaremba-Niedzwiedzka K."/>
            <person name="Martijn J."/>
            <person name="Lind A.E."/>
            <person name="van Eijk R."/>
            <person name="Schleper C."/>
            <person name="Guy L."/>
            <person name="Ettema T.J."/>
        </authorList>
    </citation>
    <scope>NUCLEOTIDE SEQUENCE</scope>
</reference>
<feature type="region of interest" description="Disordered" evidence="1">
    <location>
        <begin position="1"/>
        <end position="21"/>
    </location>
</feature>
<dbReference type="AlphaFoldDB" id="A0A0F9D8Q8"/>
<organism evidence="2">
    <name type="scientific">marine sediment metagenome</name>
    <dbReference type="NCBI Taxonomy" id="412755"/>
    <lineage>
        <taxon>unclassified sequences</taxon>
        <taxon>metagenomes</taxon>
        <taxon>ecological metagenomes</taxon>
    </lineage>
</organism>
<evidence type="ECO:0000256" key="1">
    <source>
        <dbReference type="SAM" id="MobiDB-lite"/>
    </source>
</evidence>
<protein>
    <submittedName>
        <fullName evidence="2">Uncharacterized protein</fullName>
    </submittedName>
</protein>